<gene>
    <name evidence="2" type="ORF">DSOL_3205</name>
</gene>
<evidence type="ECO:0000313" key="2">
    <source>
        <dbReference type="EMBL" id="OLN30073.1"/>
    </source>
</evidence>
<evidence type="ECO:0000256" key="1">
    <source>
        <dbReference type="SAM" id="MobiDB-lite"/>
    </source>
</evidence>
<feature type="compositionally biased region" description="Basic and acidic residues" evidence="1">
    <location>
        <begin position="1"/>
        <end position="17"/>
    </location>
</feature>
<evidence type="ECO:0000313" key="3">
    <source>
        <dbReference type="Proteomes" id="UP000186102"/>
    </source>
</evidence>
<sequence length="39" mass="4458">MKHNGKDGIEPRSEQRNDLGSLNIHKKIMKGMKNHGTEK</sequence>
<feature type="region of interest" description="Disordered" evidence="1">
    <location>
        <begin position="1"/>
        <end position="39"/>
    </location>
</feature>
<organism evidence="2 3">
    <name type="scientific">Desulfosporosinus metallidurans</name>
    <dbReference type="NCBI Taxonomy" id="1888891"/>
    <lineage>
        <taxon>Bacteria</taxon>
        <taxon>Bacillati</taxon>
        <taxon>Bacillota</taxon>
        <taxon>Clostridia</taxon>
        <taxon>Eubacteriales</taxon>
        <taxon>Desulfitobacteriaceae</taxon>
        <taxon>Desulfosporosinus</taxon>
    </lineage>
</organism>
<dbReference type="AlphaFoldDB" id="A0A1Q8QRU7"/>
<dbReference type="EMBL" id="MLBF01000027">
    <property type="protein sequence ID" value="OLN30073.1"/>
    <property type="molecule type" value="Genomic_DNA"/>
</dbReference>
<name>A0A1Q8QRU7_9FIRM</name>
<protein>
    <submittedName>
        <fullName evidence="2">Uncharacterized protein</fullName>
    </submittedName>
</protein>
<comment type="caution">
    <text evidence="2">The sequence shown here is derived from an EMBL/GenBank/DDBJ whole genome shotgun (WGS) entry which is preliminary data.</text>
</comment>
<feature type="compositionally biased region" description="Basic residues" evidence="1">
    <location>
        <begin position="24"/>
        <end position="33"/>
    </location>
</feature>
<keyword evidence="3" id="KW-1185">Reference proteome</keyword>
<accession>A0A1Q8QRU7</accession>
<proteinExistence type="predicted"/>
<dbReference type="STRING" id="1888891.DSOL_3205"/>
<dbReference type="Proteomes" id="UP000186102">
    <property type="component" value="Unassembled WGS sequence"/>
</dbReference>
<reference evidence="2 3" key="1">
    <citation type="submission" date="2016-09" db="EMBL/GenBank/DDBJ databases">
        <title>Complete genome of Desulfosporosinus sp. OL.</title>
        <authorList>
            <person name="Mardanov A."/>
            <person name="Beletsky A."/>
            <person name="Panova A."/>
            <person name="Karnachuk O."/>
            <person name="Ravin N."/>
        </authorList>
    </citation>
    <scope>NUCLEOTIDE SEQUENCE [LARGE SCALE GENOMIC DNA]</scope>
    <source>
        <strain evidence="2 3">OL</strain>
    </source>
</reference>